<reference evidence="4" key="2">
    <citation type="journal article" date="2015" name="Data Brief">
        <title>Shoot transcriptome of the giant reed, Arundo donax.</title>
        <authorList>
            <person name="Barrero R.A."/>
            <person name="Guerrero F.D."/>
            <person name="Moolhuijzen P."/>
            <person name="Goolsby J.A."/>
            <person name="Tidwell J."/>
            <person name="Bellgard S.E."/>
            <person name="Bellgard M.I."/>
        </authorList>
    </citation>
    <scope>NUCLEOTIDE SEQUENCE</scope>
    <source>
        <tissue evidence="4">Shoot tissue taken approximately 20 cm above the soil surface</tissue>
    </source>
</reference>
<dbReference type="PANTHER" id="PTHR26379">
    <property type="entry name" value="BTB/POZ AND MATH DOMAIN-CONTAINING PROTEIN 1"/>
    <property type="match status" value="1"/>
</dbReference>
<dbReference type="PROSITE" id="PS50097">
    <property type="entry name" value="BTB"/>
    <property type="match status" value="1"/>
</dbReference>
<sequence>MMDSASTFFKFKLDYSQTKHLGIGKAVHSDAISAGGHMWRINCYPRGTTVACRGEHLSIFVELLSKSRSVKAIFEVFMLDKGGQPSLIGAKGSGVHVFQVDHDNFGWITFVRQIDMLKDYVTDGQITFICSIVVLEDSSIPMPPSDIGKNLGTLLDNADGADVIFTVGDDTFHVHRAVLSARSPVFRVELLGSITEARMPCITLNDIAPGTFKAMLRFMYTDALPGDEELGTSPAVS</sequence>
<dbReference type="InterPro" id="IPR008974">
    <property type="entry name" value="TRAF-like"/>
</dbReference>
<dbReference type="AlphaFoldDB" id="A0A0A9CM01"/>
<name>A0A0A9CM01_ARUDO</name>
<dbReference type="InterPro" id="IPR002083">
    <property type="entry name" value="MATH/TRAF_dom"/>
</dbReference>
<evidence type="ECO:0008006" key="5">
    <source>
        <dbReference type="Google" id="ProtNLM"/>
    </source>
</evidence>
<dbReference type="SUPFAM" id="SSF49599">
    <property type="entry name" value="TRAF domain-like"/>
    <property type="match status" value="1"/>
</dbReference>
<dbReference type="PROSITE" id="PS50144">
    <property type="entry name" value="MATH"/>
    <property type="match status" value="1"/>
</dbReference>
<dbReference type="Gene3D" id="2.60.210.10">
    <property type="entry name" value="Apoptosis, Tumor Necrosis Factor Receptor Associated Protein 2, Chain A"/>
    <property type="match status" value="1"/>
</dbReference>
<evidence type="ECO:0000259" key="3">
    <source>
        <dbReference type="PROSITE" id="PS50144"/>
    </source>
</evidence>
<dbReference type="SUPFAM" id="SSF54695">
    <property type="entry name" value="POZ domain"/>
    <property type="match status" value="1"/>
</dbReference>
<comment type="pathway">
    <text evidence="1">Protein modification; protein ubiquitination.</text>
</comment>
<dbReference type="SMART" id="SM00225">
    <property type="entry name" value="BTB"/>
    <property type="match status" value="1"/>
</dbReference>
<evidence type="ECO:0000256" key="1">
    <source>
        <dbReference type="ARBA" id="ARBA00004906"/>
    </source>
</evidence>
<proteinExistence type="predicted"/>
<dbReference type="EMBL" id="GBRH01225358">
    <property type="protein sequence ID" value="JAD72537.1"/>
    <property type="molecule type" value="Transcribed_RNA"/>
</dbReference>
<accession>A0A0A9CM01</accession>
<protein>
    <recommendedName>
        <fullName evidence="5">BTB domain-containing protein</fullName>
    </recommendedName>
</protein>
<dbReference type="PANTHER" id="PTHR26379:SF504">
    <property type="entry name" value="OS08G0523800 PROTEIN"/>
    <property type="match status" value="1"/>
</dbReference>
<dbReference type="Pfam" id="PF00651">
    <property type="entry name" value="BTB"/>
    <property type="match status" value="1"/>
</dbReference>
<dbReference type="GO" id="GO:0016567">
    <property type="term" value="P:protein ubiquitination"/>
    <property type="evidence" value="ECO:0007669"/>
    <property type="project" value="InterPro"/>
</dbReference>
<dbReference type="Pfam" id="PF22486">
    <property type="entry name" value="MATH_2"/>
    <property type="match status" value="1"/>
</dbReference>
<organism evidence="4">
    <name type="scientific">Arundo donax</name>
    <name type="common">Giant reed</name>
    <name type="synonym">Donax arundinaceus</name>
    <dbReference type="NCBI Taxonomy" id="35708"/>
    <lineage>
        <taxon>Eukaryota</taxon>
        <taxon>Viridiplantae</taxon>
        <taxon>Streptophyta</taxon>
        <taxon>Embryophyta</taxon>
        <taxon>Tracheophyta</taxon>
        <taxon>Spermatophyta</taxon>
        <taxon>Magnoliopsida</taxon>
        <taxon>Liliopsida</taxon>
        <taxon>Poales</taxon>
        <taxon>Poaceae</taxon>
        <taxon>PACMAD clade</taxon>
        <taxon>Arundinoideae</taxon>
        <taxon>Arundineae</taxon>
        <taxon>Arundo</taxon>
    </lineage>
</organism>
<dbReference type="InterPro" id="IPR000210">
    <property type="entry name" value="BTB/POZ_dom"/>
</dbReference>
<feature type="domain" description="BTB" evidence="2">
    <location>
        <begin position="161"/>
        <end position="228"/>
    </location>
</feature>
<dbReference type="InterPro" id="IPR011333">
    <property type="entry name" value="SKP1/BTB/POZ_sf"/>
</dbReference>
<dbReference type="Gene3D" id="3.30.710.10">
    <property type="entry name" value="Potassium Channel Kv1.1, Chain A"/>
    <property type="match status" value="1"/>
</dbReference>
<feature type="domain" description="MATH" evidence="3">
    <location>
        <begin position="5"/>
        <end position="132"/>
    </location>
</feature>
<reference evidence="4" key="1">
    <citation type="submission" date="2014-09" db="EMBL/GenBank/DDBJ databases">
        <authorList>
            <person name="Magalhaes I.L.F."/>
            <person name="Oliveira U."/>
            <person name="Santos F.R."/>
            <person name="Vidigal T.H.D.A."/>
            <person name="Brescovit A.D."/>
            <person name="Santos A.J."/>
        </authorList>
    </citation>
    <scope>NUCLEOTIDE SEQUENCE</scope>
    <source>
        <tissue evidence="4">Shoot tissue taken approximately 20 cm above the soil surface</tissue>
    </source>
</reference>
<dbReference type="CDD" id="cd00121">
    <property type="entry name" value="MATH"/>
    <property type="match status" value="1"/>
</dbReference>
<evidence type="ECO:0000313" key="4">
    <source>
        <dbReference type="EMBL" id="JAD72537.1"/>
    </source>
</evidence>
<dbReference type="InterPro" id="IPR045005">
    <property type="entry name" value="BPM1-6"/>
</dbReference>
<evidence type="ECO:0000259" key="2">
    <source>
        <dbReference type="PROSITE" id="PS50097"/>
    </source>
</evidence>